<keyword evidence="9 14" id="KW-0326">Glycosidase</keyword>
<evidence type="ECO:0000256" key="17">
    <source>
        <dbReference type="PIRSR" id="PIRSR006337-3"/>
    </source>
</evidence>
<evidence type="ECO:0000256" key="15">
    <source>
        <dbReference type="PIRSR" id="PIRSR006337-1"/>
    </source>
</evidence>
<dbReference type="Gene3D" id="1.10.10.760">
    <property type="entry name" value="E-set domains of sugar-utilizing enzymes"/>
    <property type="match status" value="1"/>
</dbReference>
<feature type="binding site" evidence="16">
    <location>
        <begin position="405"/>
        <end position="410"/>
    </location>
    <ligand>
        <name>substrate</name>
    </ligand>
</feature>
<comment type="subcellular location">
    <subcellularLocation>
        <location evidence="1 15">Cytoplasm</location>
    </subcellularLocation>
</comment>
<feature type="active site" description="Nucleophile" evidence="15">
    <location>
        <position position="275"/>
    </location>
</feature>
<dbReference type="InterPro" id="IPR014756">
    <property type="entry name" value="Ig_E-set"/>
</dbReference>
<feature type="site" description="Transition state stabilizer" evidence="17">
    <location>
        <position position="406"/>
    </location>
</feature>
<evidence type="ECO:0000256" key="8">
    <source>
        <dbReference type="ARBA" id="ARBA00023277"/>
    </source>
</evidence>
<dbReference type="InterPro" id="IPR012768">
    <property type="entry name" value="Trehalose_TreZ"/>
</dbReference>
<dbReference type="OrthoDB" id="9760647at2"/>
<dbReference type="GO" id="GO:0005737">
    <property type="term" value="C:cytoplasm"/>
    <property type="evidence" value="ECO:0007669"/>
    <property type="project" value="UniProtKB-SubCell"/>
</dbReference>
<dbReference type="SMART" id="SM00642">
    <property type="entry name" value="Aamy"/>
    <property type="match status" value="1"/>
</dbReference>
<keyword evidence="20" id="KW-1185">Reference proteome</keyword>
<dbReference type="RefSeq" id="WP_011737079.1">
    <property type="nucleotide sequence ID" value="NC_008609.1"/>
</dbReference>
<dbReference type="Pfam" id="PF00128">
    <property type="entry name" value="Alpha-amylase"/>
    <property type="match status" value="1"/>
</dbReference>
<dbReference type="InterPro" id="IPR044901">
    <property type="entry name" value="Trehalose_TreZ_E-set_sf"/>
</dbReference>
<dbReference type="InterPro" id="IPR004193">
    <property type="entry name" value="Glyco_hydro_13_N"/>
</dbReference>
<dbReference type="CDD" id="cd11325">
    <property type="entry name" value="AmyAc_GTHase"/>
    <property type="match status" value="1"/>
</dbReference>
<dbReference type="GO" id="GO:0033942">
    <property type="term" value="F:4-alpha-D-(1-&gt;4)-alpha-D-glucanotrehalose trehalohydrolase activity"/>
    <property type="evidence" value="ECO:0007669"/>
    <property type="project" value="UniProtKB-EC"/>
</dbReference>
<keyword evidence="7 14" id="KW-0378">Hydrolase</keyword>
<evidence type="ECO:0000256" key="16">
    <source>
        <dbReference type="PIRSR" id="PIRSR006337-2"/>
    </source>
</evidence>
<feature type="binding site" evidence="16">
    <location>
        <begin position="337"/>
        <end position="341"/>
    </location>
    <ligand>
        <name>substrate</name>
    </ligand>
</feature>
<dbReference type="KEGG" id="ppd:Ppro_3269"/>
<dbReference type="CAZy" id="CBM48">
    <property type="family name" value="Carbohydrate-Binding Module Family 48"/>
</dbReference>
<feature type="active site" description="Proton donor" evidence="15">
    <location>
        <position position="312"/>
    </location>
</feature>
<dbReference type="Proteomes" id="UP000006732">
    <property type="component" value="Chromosome"/>
</dbReference>
<dbReference type="Pfam" id="PF02922">
    <property type="entry name" value="CBM_48"/>
    <property type="match status" value="1"/>
</dbReference>
<keyword evidence="8" id="KW-0119">Carbohydrate metabolism</keyword>
<evidence type="ECO:0000256" key="5">
    <source>
        <dbReference type="ARBA" id="ARBA00015938"/>
    </source>
</evidence>
<dbReference type="PIRSF" id="PIRSF006337">
    <property type="entry name" value="Trehalose_TreZ"/>
    <property type="match status" value="1"/>
</dbReference>
<comment type="catalytic activity">
    <reaction evidence="12 14">
        <text>hydrolysis of (1-&gt;4)-alpha-D-glucosidic linkage in 4-alpha-D-[(1-&gt;4)-alpha-D-glucanosyl]n trehalose to yield trehalose and (1-&gt;4)-alpha-D-glucan.</text>
        <dbReference type="EC" id="3.2.1.141"/>
    </reaction>
</comment>
<evidence type="ECO:0000256" key="1">
    <source>
        <dbReference type="ARBA" id="ARBA00004496"/>
    </source>
</evidence>
<dbReference type="InterPro" id="IPR013783">
    <property type="entry name" value="Ig-like_fold"/>
</dbReference>
<gene>
    <name evidence="19" type="ordered locus">Ppro_3269</name>
</gene>
<evidence type="ECO:0000256" key="13">
    <source>
        <dbReference type="NCBIfam" id="TIGR02402"/>
    </source>
</evidence>
<dbReference type="EC" id="3.2.1.141" evidence="4 13"/>
<protein>
    <recommendedName>
        <fullName evidence="5 13">Malto-oligosyltrehalose trehalohydrolase</fullName>
        <shortName evidence="14">MTHase</shortName>
        <ecNumber evidence="4 13">3.2.1.141</ecNumber>
    </recommendedName>
    <alternativeName>
        <fullName evidence="11 14">4-alpha-D-((1-&gt;4)-alpha-D-glucano)trehalose trehalohydrolase</fullName>
    </alternativeName>
    <alternativeName>
        <fullName evidence="10 14">Maltooligosyl trehalose trehalohydrolase</fullName>
    </alternativeName>
</protein>
<dbReference type="NCBIfam" id="TIGR02402">
    <property type="entry name" value="trehalose_TreZ"/>
    <property type="match status" value="1"/>
</dbReference>
<evidence type="ECO:0000256" key="11">
    <source>
        <dbReference type="ARBA" id="ARBA00033284"/>
    </source>
</evidence>
<dbReference type="EMBL" id="CP000482">
    <property type="protein sequence ID" value="ABL00862.1"/>
    <property type="molecule type" value="Genomic_DNA"/>
</dbReference>
<dbReference type="UniPathway" id="UPA00299"/>
<dbReference type="InterPro" id="IPR017853">
    <property type="entry name" value="GH"/>
</dbReference>
<evidence type="ECO:0000259" key="18">
    <source>
        <dbReference type="SMART" id="SM00642"/>
    </source>
</evidence>
<dbReference type="GO" id="GO:0005992">
    <property type="term" value="P:trehalose biosynthetic process"/>
    <property type="evidence" value="ECO:0007669"/>
    <property type="project" value="UniProtKB-UniRule"/>
</dbReference>
<dbReference type="Gene3D" id="3.20.20.80">
    <property type="entry name" value="Glycosidases"/>
    <property type="match status" value="1"/>
</dbReference>
<keyword evidence="6" id="KW-0963">Cytoplasm</keyword>
<evidence type="ECO:0000256" key="7">
    <source>
        <dbReference type="ARBA" id="ARBA00022801"/>
    </source>
</evidence>
<evidence type="ECO:0000256" key="14">
    <source>
        <dbReference type="PIRNR" id="PIRNR006337"/>
    </source>
</evidence>
<reference evidence="19 20" key="1">
    <citation type="submission" date="2006-10" db="EMBL/GenBank/DDBJ databases">
        <title>Complete sequence of chromosome of Pelobacter propionicus DSM 2379.</title>
        <authorList>
            <consortium name="US DOE Joint Genome Institute"/>
            <person name="Copeland A."/>
            <person name="Lucas S."/>
            <person name="Lapidus A."/>
            <person name="Barry K."/>
            <person name="Detter J.C."/>
            <person name="Glavina del Rio T."/>
            <person name="Hammon N."/>
            <person name="Israni S."/>
            <person name="Dalin E."/>
            <person name="Tice H."/>
            <person name="Pitluck S."/>
            <person name="Saunders E."/>
            <person name="Brettin T."/>
            <person name="Bruce D."/>
            <person name="Han C."/>
            <person name="Tapia R."/>
            <person name="Schmutz J."/>
            <person name="Larimer F."/>
            <person name="Land M."/>
            <person name="Hauser L."/>
            <person name="Kyrpides N."/>
            <person name="Kim E."/>
            <person name="Lovley D."/>
            <person name="Richardson P."/>
        </authorList>
    </citation>
    <scope>NUCLEOTIDE SEQUENCE [LARGE SCALE GENOMIC DNA]</scope>
    <source>
        <strain evidence="20">DSM 2379 / NBRC 103807 / OttBd1</strain>
    </source>
</reference>
<evidence type="ECO:0000256" key="4">
    <source>
        <dbReference type="ARBA" id="ARBA00012268"/>
    </source>
</evidence>
<feature type="domain" description="Glycosyl hydrolase family 13 catalytic" evidence="18">
    <location>
        <begin position="129"/>
        <end position="473"/>
    </location>
</feature>
<evidence type="ECO:0000256" key="2">
    <source>
        <dbReference type="ARBA" id="ARBA00005199"/>
    </source>
</evidence>
<evidence type="ECO:0000256" key="6">
    <source>
        <dbReference type="ARBA" id="ARBA00022490"/>
    </source>
</evidence>
<dbReference type="CAZy" id="GH13">
    <property type="family name" value="Glycoside Hydrolase Family 13"/>
</dbReference>
<evidence type="ECO:0000313" key="19">
    <source>
        <dbReference type="EMBL" id="ABL00862.1"/>
    </source>
</evidence>
<name>A1AU41_PELPD</name>
<dbReference type="InterPro" id="IPR006047">
    <property type="entry name" value="GH13_cat_dom"/>
</dbReference>
<dbReference type="CDD" id="cd02853">
    <property type="entry name" value="E_set_MTHase_like_N"/>
    <property type="match status" value="1"/>
</dbReference>
<proteinExistence type="inferred from homology"/>
<dbReference type="SUPFAM" id="SSF81296">
    <property type="entry name" value="E set domains"/>
    <property type="match status" value="1"/>
</dbReference>
<dbReference type="PANTHER" id="PTHR43651:SF11">
    <property type="entry name" value="MALTO-OLIGOSYLTREHALOSE TREHALOHYDROLASE"/>
    <property type="match status" value="1"/>
</dbReference>
<comment type="pathway">
    <text evidence="2 14">Glycan biosynthesis; trehalose biosynthesis.</text>
</comment>
<dbReference type="SUPFAM" id="SSF51445">
    <property type="entry name" value="(Trans)glycosidases"/>
    <property type="match status" value="1"/>
</dbReference>
<sequence length="621" mass="68604">MNAGWSDNSAGYGGGKAALGAFPLGDGCTLFRVWAPRAREVALLIEEDARPPIPLAHEGDGYFSSVVSGVGPGARYRYRLDHGAAFPDPASRFQPLGVHGPSQVVDQGCYQWHDGEWRGMPLERYIIYELHVGAFTPQGTFDAVISRLDYLAELGVTALELMPVAQFPGERNWGYDGTFPFAPQNSYGGPEGLKRLVDACHGRGMAVILDVVYNHLGPEGNYLHPYGPYFTDRYRTPWGDAVNFDGPDSDPVRHYVISSALQWVVDYHLDALRLDAIHGIFDFGARHILGELACELHRRQEALGRPVYLIAESDLNDTRVILPPERGGHGLDAQWNDDFHHALTAFLTGERSGYYADFGSFGQLVKAFEQGFVLSGGYSVFRRRRHGSSSADCPPSRLVVFSQNHDQVGNRMAGDRPHERLDPARLRLAAAAVLLSPCLPLIFMGEEYADPAPFPYFISHGDPGLVAAVREGRRREFASFMHQGEMPDPQDETTFRSARLDLGLHRVGEHGRLFAFYRELIRLRKELLPVSRFRDGEMALAADEGRQILSIVRHASWGRLLCLLNFSSTSQYVCLPGGEWFPLLDSVALEFPSDRSCCAGSTAGGPRLLLAPFGVALFGKG</sequence>
<accession>A1AU41</accession>
<organism evidence="19 20">
    <name type="scientific">Pelobacter propionicus (strain DSM 2379 / NBRC 103807 / OttBd1)</name>
    <dbReference type="NCBI Taxonomy" id="338966"/>
    <lineage>
        <taxon>Bacteria</taxon>
        <taxon>Pseudomonadati</taxon>
        <taxon>Thermodesulfobacteriota</taxon>
        <taxon>Desulfuromonadia</taxon>
        <taxon>Desulfuromonadales</taxon>
        <taxon>Desulfuromonadaceae</taxon>
        <taxon>Pelobacter</taxon>
    </lineage>
</organism>
<evidence type="ECO:0000256" key="9">
    <source>
        <dbReference type="ARBA" id="ARBA00023295"/>
    </source>
</evidence>
<evidence type="ECO:0000256" key="10">
    <source>
        <dbReference type="ARBA" id="ARBA00032057"/>
    </source>
</evidence>
<dbReference type="PANTHER" id="PTHR43651">
    <property type="entry name" value="1,4-ALPHA-GLUCAN-BRANCHING ENZYME"/>
    <property type="match status" value="1"/>
</dbReference>
<dbReference type="Gene3D" id="2.60.40.10">
    <property type="entry name" value="Immunoglobulins"/>
    <property type="match status" value="1"/>
</dbReference>
<dbReference type="AlphaFoldDB" id="A1AU41"/>
<comment type="similarity">
    <text evidence="3 14">Belongs to the glycosyl hydrolase 13 family.</text>
</comment>
<dbReference type="eggNOG" id="COG0296">
    <property type="taxonomic scope" value="Bacteria"/>
</dbReference>
<evidence type="ECO:0000313" key="20">
    <source>
        <dbReference type="Proteomes" id="UP000006732"/>
    </source>
</evidence>
<evidence type="ECO:0000256" key="3">
    <source>
        <dbReference type="ARBA" id="ARBA00008061"/>
    </source>
</evidence>
<feature type="binding site" evidence="16">
    <location>
        <begin position="273"/>
        <end position="278"/>
    </location>
    <ligand>
        <name>substrate</name>
    </ligand>
</feature>
<dbReference type="HOGENOM" id="CLU_020726_2_0_7"/>
<evidence type="ECO:0000256" key="12">
    <source>
        <dbReference type="ARBA" id="ARBA00034013"/>
    </source>
</evidence>
<dbReference type="STRING" id="338966.Ppro_3269"/>